<keyword evidence="1" id="KW-0732">Signal</keyword>
<protein>
    <submittedName>
        <fullName evidence="3">Right-handed parallel beta-helix repeat-containing protein</fullName>
    </submittedName>
</protein>
<reference evidence="3" key="2">
    <citation type="submission" date="2022-09" db="EMBL/GenBank/DDBJ databases">
        <title>Rouxiella aceris sp. nov., isolated from tree sap and emended description of the genus Rhouxiella.</title>
        <authorList>
            <person name="Kim I.S."/>
        </authorList>
    </citation>
    <scope>NUCLEOTIDE SEQUENCE</scope>
    <source>
        <strain evidence="3">SAP-2</strain>
    </source>
</reference>
<dbReference type="Proteomes" id="UP000705283">
    <property type="component" value="Unassembled WGS sequence"/>
</dbReference>
<dbReference type="Gene3D" id="2.160.20.10">
    <property type="entry name" value="Single-stranded right-handed beta-helix, Pectin lyase-like"/>
    <property type="match status" value="1"/>
</dbReference>
<accession>A0AA40X0X7</accession>
<name>A0AA40X0X7_9GAMM</name>
<feature type="chain" id="PRO_5041459634" evidence="1">
    <location>
        <begin position="28"/>
        <end position="516"/>
    </location>
</feature>
<feature type="domain" description="Right handed beta helix" evidence="2">
    <location>
        <begin position="203"/>
        <end position="365"/>
    </location>
</feature>
<feature type="signal peptide" evidence="1">
    <location>
        <begin position="1"/>
        <end position="27"/>
    </location>
</feature>
<evidence type="ECO:0000313" key="4">
    <source>
        <dbReference type="Proteomes" id="UP000705283"/>
    </source>
</evidence>
<organism evidence="3 4">
    <name type="scientific">Rouxiella silvae</name>
    <dbReference type="NCBI Taxonomy" id="1646373"/>
    <lineage>
        <taxon>Bacteria</taxon>
        <taxon>Pseudomonadati</taxon>
        <taxon>Pseudomonadota</taxon>
        <taxon>Gammaproteobacteria</taxon>
        <taxon>Enterobacterales</taxon>
        <taxon>Yersiniaceae</taxon>
        <taxon>Rouxiella</taxon>
    </lineage>
</organism>
<dbReference type="SMART" id="SM00710">
    <property type="entry name" value="PbH1"/>
    <property type="match status" value="7"/>
</dbReference>
<dbReference type="EMBL" id="JADMKS010000002">
    <property type="protein sequence ID" value="MBF6636107.1"/>
    <property type="molecule type" value="Genomic_DNA"/>
</dbReference>
<dbReference type="AlphaFoldDB" id="A0AA40X0X7"/>
<dbReference type="Pfam" id="PF13229">
    <property type="entry name" value="Beta_helix"/>
    <property type="match status" value="1"/>
</dbReference>
<dbReference type="InterPro" id="IPR006626">
    <property type="entry name" value="PbH1"/>
</dbReference>
<evidence type="ECO:0000256" key="1">
    <source>
        <dbReference type="SAM" id="SignalP"/>
    </source>
</evidence>
<comment type="caution">
    <text evidence="3">The sequence shown here is derived from an EMBL/GenBank/DDBJ whole genome shotgun (WGS) entry which is preliminary data.</text>
</comment>
<dbReference type="InterPro" id="IPR012334">
    <property type="entry name" value="Pectin_lyas_fold"/>
</dbReference>
<dbReference type="SUPFAM" id="SSF51126">
    <property type="entry name" value="Pectin lyase-like"/>
    <property type="match status" value="1"/>
</dbReference>
<dbReference type="RefSeq" id="WP_055782912.1">
    <property type="nucleotide sequence ID" value="NZ_JADMKS010000002.1"/>
</dbReference>
<sequence length="516" mass="56067">MNVTKRLLLKRILFGAAYSCIGSRSFAGQVALSTADINPIANQNVTDPALFLKKIKNKITLEALKSIKGSETYDYFFVLPDDVKNVPLSLYICIGSATPTSSEYVTSADGLKWQKYVLQFELSDFGAIGDGVTDSAEAIELALNSGLAITETKTYSFLLGRTINISDVYLNFTGLGQSKTTFLLNHYNNGIEFSSASPKVDKSAVTLKNFTIKRLNNALYEGVAGPKGVYVGNANPLLIEKVEECYGLGYGLHIDYSNNVVVRDCYVHDHKGQAAGLSGTDGIHFYRSQNVTAENNFVHDVGDDAISAGSYVNTYAAENISFLNNKIYSSKGGMKIYGFANNVLIQGNKVVGAREGGVYLTDDANSPEGSTVDGVKIIYNDFYAIGVYGQSDEGGALRIRFWPVDGRTSRITNVSFENNSVYNSRVGISELAYNSTKRLSNLHVLNNTFIVNGNAVGVIKKYSIKLTQCDDILDISKNIFTFPTLDYSILYGAGLSELQWNSTAQANTVGNSVVIA</sequence>
<evidence type="ECO:0000313" key="3">
    <source>
        <dbReference type="EMBL" id="MBF6636107.1"/>
    </source>
</evidence>
<evidence type="ECO:0000259" key="2">
    <source>
        <dbReference type="Pfam" id="PF13229"/>
    </source>
</evidence>
<dbReference type="InterPro" id="IPR039448">
    <property type="entry name" value="Beta_helix"/>
</dbReference>
<proteinExistence type="predicted"/>
<dbReference type="InterPro" id="IPR011050">
    <property type="entry name" value="Pectin_lyase_fold/virulence"/>
</dbReference>
<gene>
    <name evidence="3" type="ORF">ITX54_05445</name>
</gene>
<reference evidence="3" key="1">
    <citation type="submission" date="2020-11" db="EMBL/GenBank/DDBJ databases">
        <authorList>
            <person name="Lee S.D."/>
        </authorList>
    </citation>
    <scope>NUCLEOTIDE SEQUENCE</scope>
    <source>
        <strain evidence="3">SAP-2</strain>
    </source>
</reference>